<keyword evidence="1" id="KW-0732">Signal</keyword>
<reference evidence="2 3" key="1">
    <citation type="submission" date="2018-02" db="EMBL/GenBank/DDBJ databases">
        <title>The draft genome of Sphingobacterium gobiense H7.</title>
        <authorList>
            <person name="Li L."/>
            <person name="Liu L."/>
            <person name="Zhang X."/>
            <person name="Wang T."/>
            <person name="Liang L."/>
        </authorList>
    </citation>
    <scope>NUCLEOTIDE SEQUENCE [LARGE SCALE GENOMIC DNA]</scope>
    <source>
        <strain evidence="2 3">ACCC 05757</strain>
    </source>
</reference>
<dbReference type="InterPro" id="IPR038765">
    <property type="entry name" value="Papain-like_cys_pep_sf"/>
</dbReference>
<keyword evidence="3" id="KW-1185">Reference proteome</keyword>
<dbReference type="Proteomes" id="UP000238642">
    <property type="component" value="Unassembled WGS sequence"/>
</dbReference>
<dbReference type="SUPFAM" id="SSF54001">
    <property type="entry name" value="Cysteine proteinases"/>
    <property type="match status" value="1"/>
</dbReference>
<feature type="signal peptide" evidence="1">
    <location>
        <begin position="1"/>
        <end position="19"/>
    </location>
</feature>
<dbReference type="EMBL" id="PVBS01000001">
    <property type="protein sequence ID" value="PRD56864.1"/>
    <property type="molecule type" value="Genomic_DNA"/>
</dbReference>
<sequence length="218" mass="24513">MRQAIILLVLIQQILCVCAQDSTNYKGITMRHGDLLFVGAQSENLSGAINRVTQRTSSTAFDHVGLIEIVYGFPHILHASSKKGSIKEPLDSLIKGNHGDNKLFAIYRIDSIYQNAIPKALTKAHQMLGKPYNWSYTLNDSSYYCSDFMERAFRHIGLFQLEPMTFKNPKTGDFDEFWKIFYAKQGMEIPEGELGCNPNGLAASRNIHYIGSFHTGAE</sequence>
<feature type="chain" id="PRO_5015541062" description="Peptidoglycan peptidase" evidence="1">
    <location>
        <begin position="20"/>
        <end position="218"/>
    </location>
</feature>
<organism evidence="2 3">
    <name type="scientific">Sphingobacterium gobiense</name>
    <dbReference type="NCBI Taxonomy" id="1382456"/>
    <lineage>
        <taxon>Bacteria</taxon>
        <taxon>Pseudomonadati</taxon>
        <taxon>Bacteroidota</taxon>
        <taxon>Sphingobacteriia</taxon>
        <taxon>Sphingobacteriales</taxon>
        <taxon>Sphingobacteriaceae</taxon>
        <taxon>Sphingobacterium</taxon>
    </lineage>
</organism>
<proteinExistence type="predicted"/>
<evidence type="ECO:0000256" key="1">
    <source>
        <dbReference type="SAM" id="SignalP"/>
    </source>
</evidence>
<evidence type="ECO:0000313" key="3">
    <source>
        <dbReference type="Proteomes" id="UP000238642"/>
    </source>
</evidence>
<dbReference type="Gene3D" id="3.90.1720.10">
    <property type="entry name" value="endopeptidase domain like (from Nostoc punctiforme)"/>
    <property type="match status" value="1"/>
</dbReference>
<dbReference type="AlphaFoldDB" id="A0A2S9JUC4"/>
<dbReference type="Pfam" id="PF05708">
    <property type="entry name" value="Peptidase_C92"/>
    <property type="match status" value="1"/>
</dbReference>
<dbReference type="InterPro" id="IPR024453">
    <property type="entry name" value="Peptidase_C92"/>
</dbReference>
<comment type="caution">
    <text evidence="2">The sequence shown here is derived from an EMBL/GenBank/DDBJ whole genome shotgun (WGS) entry which is preliminary data.</text>
</comment>
<accession>A0A2S9JUC4</accession>
<protein>
    <recommendedName>
        <fullName evidence="4">Peptidoglycan peptidase</fullName>
    </recommendedName>
</protein>
<evidence type="ECO:0008006" key="4">
    <source>
        <dbReference type="Google" id="ProtNLM"/>
    </source>
</evidence>
<gene>
    <name evidence="2" type="ORF">C5749_06505</name>
</gene>
<evidence type="ECO:0000313" key="2">
    <source>
        <dbReference type="EMBL" id="PRD56864.1"/>
    </source>
</evidence>
<dbReference type="OrthoDB" id="195541at2"/>
<name>A0A2S9JUC4_9SPHI</name>